<accession>A0A085MRI3</accession>
<gene>
    <name evidence="2" type="ORF">M514_25294</name>
    <name evidence="1" type="ORF">M514_27992</name>
</gene>
<evidence type="ECO:0000313" key="1">
    <source>
        <dbReference type="EMBL" id="KFD59829.1"/>
    </source>
</evidence>
<reference evidence="1" key="1">
    <citation type="journal article" date="2014" name="Nat. Genet.">
        <title>Genome and transcriptome of the porcine whipworm Trichuris suis.</title>
        <authorList>
            <person name="Jex A.R."/>
            <person name="Nejsum P."/>
            <person name="Schwarz E.M."/>
            <person name="Hu L."/>
            <person name="Young N.D."/>
            <person name="Hall R.S."/>
            <person name="Korhonen P.K."/>
            <person name="Liao S."/>
            <person name="Thamsborg S."/>
            <person name="Xia J."/>
            <person name="Xu P."/>
            <person name="Wang S."/>
            <person name="Scheerlinck J.P."/>
            <person name="Hofmann A."/>
            <person name="Sternberg P.W."/>
            <person name="Wang J."/>
            <person name="Gasser R.B."/>
        </authorList>
    </citation>
    <scope>NUCLEOTIDE SEQUENCE [LARGE SCALE GENOMIC DNA]</scope>
    <source>
        <strain evidence="1">DCEP-RM93F</strain>
    </source>
</reference>
<proteinExistence type="predicted"/>
<evidence type="ECO:0000313" key="2">
    <source>
        <dbReference type="EMBL" id="KFD62558.1"/>
    </source>
</evidence>
<protein>
    <submittedName>
        <fullName evidence="1">Uncharacterized protein</fullName>
    </submittedName>
</protein>
<dbReference type="EMBL" id="KL367728">
    <property type="protein sequence ID" value="KFD59829.1"/>
    <property type="molecule type" value="Genomic_DNA"/>
</dbReference>
<name>A0A085MRI3_9BILA</name>
<dbReference type="Proteomes" id="UP000030758">
    <property type="component" value="Unassembled WGS sequence"/>
</dbReference>
<sequence>MVPQWAPNSEPRRPTVYEREVRVSSNVGYIHRQPLPHSFYTEAASSPFYGSGINGLAGFAVSHDCLYLTPGYLTVALFDEVMGPPYTGMARGVMYLRYSLFSAAVSSHCARSTDDCFLRLEPFFRDSRVGICLVLRRFDQRNRSLDAVLIHQ</sequence>
<dbReference type="EMBL" id="KL367593">
    <property type="protein sequence ID" value="KFD62558.1"/>
    <property type="molecule type" value="Genomic_DNA"/>
</dbReference>
<dbReference type="AlphaFoldDB" id="A0A085MRI3"/>
<organism evidence="1">
    <name type="scientific">Trichuris suis</name>
    <name type="common">pig whipworm</name>
    <dbReference type="NCBI Taxonomy" id="68888"/>
    <lineage>
        <taxon>Eukaryota</taxon>
        <taxon>Metazoa</taxon>
        <taxon>Ecdysozoa</taxon>
        <taxon>Nematoda</taxon>
        <taxon>Enoplea</taxon>
        <taxon>Dorylaimia</taxon>
        <taxon>Trichinellida</taxon>
        <taxon>Trichuridae</taxon>
        <taxon>Trichuris</taxon>
    </lineage>
</organism>